<keyword evidence="2" id="KW-1185">Reference proteome</keyword>
<evidence type="ECO:0000313" key="2">
    <source>
        <dbReference type="Proteomes" id="UP000306102"/>
    </source>
</evidence>
<evidence type="ECO:0008006" key="3">
    <source>
        <dbReference type="Google" id="ProtNLM"/>
    </source>
</evidence>
<protein>
    <recommendedName>
        <fullName evidence="3">Josephin-like protein</fullName>
    </recommendedName>
</protein>
<dbReference type="PANTHER" id="PTHR34355:SF1">
    <property type="entry name" value="JOSEPHIN-LIKE PROTEIN"/>
    <property type="match status" value="1"/>
</dbReference>
<proteinExistence type="predicted"/>
<comment type="caution">
    <text evidence="1">The sequence shown here is derived from an EMBL/GenBank/DDBJ whole genome shotgun (WGS) entry which is preliminary data.</text>
</comment>
<organism evidence="1 2">
    <name type="scientific">Camellia sinensis var. sinensis</name>
    <name type="common">China tea</name>
    <dbReference type="NCBI Taxonomy" id="542762"/>
    <lineage>
        <taxon>Eukaryota</taxon>
        <taxon>Viridiplantae</taxon>
        <taxon>Streptophyta</taxon>
        <taxon>Embryophyta</taxon>
        <taxon>Tracheophyta</taxon>
        <taxon>Spermatophyta</taxon>
        <taxon>Magnoliopsida</taxon>
        <taxon>eudicotyledons</taxon>
        <taxon>Gunneridae</taxon>
        <taxon>Pentapetalae</taxon>
        <taxon>asterids</taxon>
        <taxon>Ericales</taxon>
        <taxon>Theaceae</taxon>
        <taxon>Camellia</taxon>
    </lineage>
</organism>
<name>A0A4S4ES03_CAMSN</name>
<dbReference type="EMBL" id="SDRB02002341">
    <property type="protein sequence ID" value="THG19618.1"/>
    <property type="molecule type" value="Genomic_DNA"/>
</dbReference>
<accession>A0A4S4ES03</accession>
<dbReference type="PANTHER" id="PTHR34355">
    <property type="entry name" value="JOSEPHIN-LIKE PROTEIN"/>
    <property type="match status" value="1"/>
</dbReference>
<dbReference type="Proteomes" id="UP000306102">
    <property type="component" value="Unassembled WGS sequence"/>
</dbReference>
<reference evidence="1 2" key="1">
    <citation type="journal article" date="2018" name="Proc. Natl. Acad. Sci. U.S.A.">
        <title>Draft genome sequence of Camellia sinensis var. sinensis provides insights into the evolution of the tea genome and tea quality.</title>
        <authorList>
            <person name="Wei C."/>
            <person name="Yang H."/>
            <person name="Wang S."/>
            <person name="Zhao J."/>
            <person name="Liu C."/>
            <person name="Gao L."/>
            <person name="Xia E."/>
            <person name="Lu Y."/>
            <person name="Tai Y."/>
            <person name="She G."/>
            <person name="Sun J."/>
            <person name="Cao H."/>
            <person name="Tong W."/>
            <person name="Gao Q."/>
            <person name="Li Y."/>
            <person name="Deng W."/>
            <person name="Jiang X."/>
            <person name="Wang W."/>
            <person name="Chen Q."/>
            <person name="Zhang S."/>
            <person name="Li H."/>
            <person name="Wu J."/>
            <person name="Wang P."/>
            <person name="Li P."/>
            <person name="Shi C."/>
            <person name="Zheng F."/>
            <person name="Jian J."/>
            <person name="Huang B."/>
            <person name="Shan D."/>
            <person name="Shi M."/>
            <person name="Fang C."/>
            <person name="Yue Y."/>
            <person name="Li F."/>
            <person name="Li D."/>
            <person name="Wei S."/>
            <person name="Han B."/>
            <person name="Jiang C."/>
            <person name="Yin Y."/>
            <person name="Xia T."/>
            <person name="Zhang Z."/>
            <person name="Bennetzen J.L."/>
            <person name="Zhao S."/>
            <person name="Wan X."/>
        </authorList>
    </citation>
    <scope>NUCLEOTIDE SEQUENCE [LARGE SCALE GENOMIC DNA]</scope>
    <source>
        <strain evidence="2">cv. Shuchazao</strain>
        <tissue evidence="1">Leaf</tissue>
    </source>
</reference>
<dbReference type="AlphaFoldDB" id="A0A4S4ES03"/>
<evidence type="ECO:0000313" key="1">
    <source>
        <dbReference type="EMBL" id="THG19618.1"/>
    </source>
</evidence>
<gene>
    <name evidence="1" type="ORF">TEA_019039</name>
</gene>
<sequence length="137" mass="15119">MSKKMSKKVCFSPELTNKPPSFYNHGSGTKVGGIQRKRVIRILSFRLQNDSSPGVSPMGFLRRMRAKFVRALRFVSITKRSSRKVSSSSSLTRSRSYAADAIDSHRAEAVEDCIEFLNSSSSCSLQRSNSVSASSSC</sequence>